<name>A0A9P6D6T2_9AGAR</name>
<comment type="caution">
    <text evidence="1">The sequence shown here is derived from an EMBL/GenBank/DDBJ whole genome shotgun (WGS) entry which is preliminary data.</text>
</comment>
<dbReference type="InterPro" id="IPR027417">
    <property type="entry name" value="P-loop_NTPase"/>
</dbReference>
<protein>
    <submittedName>
        <fullName evidence="1">Uncharacterized protein</fullName>
    </submittedName>
</protein>
<evidence type="ECO:0000313" key="1">
    <source>
        <dbReference type="EMBL" id="KAF9484988.1"/>
    </source>
</evidence>
<accession>A0A9P6D6T2</accession>
<gene>
    <name evidence="1" type="ORF">BDN70DRAFT_796695</name>
</gene>
<organism evidence="1 2">
    <name type="scientific">Pholiota conissans</name>
    <dbReference type="NCBI Taxonomy" id="109636"/>
    <lineage>
        <taxon>Eukaryota</taxon>
        <taxon>Fungi</taxon>
        <taxon>Dikarya</taxon>
        <taxon>Basidiomycota</taxon>
        <taxon>Agaricomycotina</taxon>
        <taxon>Agaricomycetes</taxon>
        <taxon>Agaricomycetidae</taxon>
        <taxon>Agaricales</taxon>
        <taxon>Agaricineae</taxon>
        <taxon>Strophariaceae</taxon>
        <taxon>Pholiota</taxon>
    </lineage>
</organism>
<reference evidence="1" key="1">
    <citation type="submission" date="2020-11" db="EMBL/GenBank/DDBJ databases">
        <authorList>
            <consortium name="DOE Joint Genome Institute"/>
            <person name="Ahrendt S."/>
            <person name="Riley R."/>
            <person name="Andreopoulos W."/>
            <person name="Labutti K."/>
            <person name="Pangilinan J."/>
            <person name="Ruiz-Duenas F.J."/>
            <person name="Barrasa J.M."/>
            <person name="Sanchez-Garcia M."/>
            <person name="Camarero S."/>
            <person name="Miyauchi S."/>
            <person name="Serrano A."/>
            <person name="Linde D."/>
            <person name="Babiker R."/>
            <person name="Drula E."/>
            <person name="Ayuso-Fernandez I."/>
            <person name="Pacheco R."/>
            <person name="Padilla G."/>
            <person name="Ferreira P."/>
            <person name="Barriuso J."/>
            <person name="Kellner H."/>
            <person name="Castanera R."/>
            <person name="Alfaro M."/>
            <person name="Ramirez L."/>
            <person name="Pisabarro A.G."/>
            <person name="Kuo A."/>
            <person name="Tritt A."/>
            <person name="Lipzen A."/>
            <person name="He G."/>
            <person name="Yan M."/>
            <person name="Ng V."/>
            <person name="Cullen D."/>
            <person name="Martin F."/>
            <person name="Rosso M.-N."/>
            <person name="Henrissat B."/>
            <person name="Hibbett D."/>
            <person name="Martinez A.T."/>
            <person name="Grigoriev I.V."/>
        </authorList>
    </citation>
    <scope>NUCLEOTIDE SEQUENCE</scope>
    <source>
        <strain evidence="1">CIRM-BRFM 674</strain>
    </source>
</reference>
<dbReference type="EMBL" id="MU155139">
    <property type="protein sequence ID" value="KAF9484988.1"/>
    <property type="molecule type" value="Genomic_DNA"/>
</dbReference>
<proteinExistence type="predicted"/>
<evidence type="ECO:0000313" key="2">
    <source>
        <dbReference type="Proteomes" id="UP000807469"/>
    </source>
</evidence>
<sequence length="63" mass="7547">VVDEARVIEAWKEMFRKDYRELETLGIATGTEIPWLAFTATYLTKKFYHTSVEWKHKMSSIRH</sequence>
<dbReference type="Proteomes" id="UP000807469">
    <property type="component" value="Unassembled WGS sequence"/>
</dbReference>
<feature type="non-terminal residue" evidence="1">
    <location>
        <position position="1"/>
    </location>
</feature>
<keyword evidence="2" id="KW-1185">Reference proteome</keyword>
<dbReference type="Gene3D" id="3.40.50.300">
    <property type="entry name" value="P-loop containing nucleotide triphosphate hydrolases"/>
    <property type="match status" value="1"/>
</dbReference>
<dbReference type="AlphaFoldDB" id="A0A9P6D6T2"/>